<organism evidence="10 11">
    <name type="scientific">Cupriavidus pampae</name>
    <dbReference type="NCBI Taxonomy" id="659251"/>
    <lineage>
        <taxon>Bacteria</taxon>
        <taxon>Pseudomonadati</taxon>
        <taxon>Pseudomonadota</taxon>
        <taxon>Betaproteobacteria</taxon>
        <taxon>Burkholderiales</taxon>
        <taxon>Burkholderiaceae</taxon>
        <taxon>Cupriavidus</taxon>
    </lineage>
</organism>
<dbReference type="PANTHER" id="PTHR23501:SF174">
    <property type="entry name" value="MULTIDRUG EXPORT PROTEIN EMRB-RELATED"/>
    <property type="match status" value="1"/>
</dbReference>
<dbReference type="PROSITE" id="PS50850">
    <property type="entry name" value="MFS"/>
    <property type="match status" value="1"/>
</dbReference>
<accession>A0ABM8WA74</accession>
<proteinExistence type="predicted"/>
<feature type="transmembrane region" description="Helical" evidence="8">
    <location>
        <begin position="334"/>
        <end position="355"/>
    </location>
</feature>
<feature type="transmembrane region" description="Helical" evidence="8">
    <location>
        <begin position="106"/>
        <end position="127"/>
    </location>
</feature>
<keyword evidence="4 8" id="KW-0812">Transmembrane</keyword>
<feature type="transmembrane region" description="Helical" evidence="8">
    <location>
        <begin position="506"/>
        <end position="523"/>
    </location>
</feature>
<feature type="transmembrane region" description="Helical" evidence="8">
    <location>
        <begin position="362"/>
        <end position="382"/>
    </location>
</feature>
<dbReference type="InterPro" id="IPR020846">
    <property type="entry name" value="MFS_dom"/>
</dbReference>
<dbReference type="InterPro" id="IPR036259">
    <property type="entry name" value="MFS_trans_sf"/>
</dbReference>
<gene>
    <name evidence="10" type="primary">emrB_1</name>
    <name evidence="10" type="ORF">LMG32289_00487</name>
</gene>
<comment type="caution">
    <text evidence="10">The sequence shown here is derived from an EMBL/GenBank/DDBJ whole genome shotgun (WGS) entry which is preliminary data.</text>
</comment>
<evidence type="ECO:0000256" key="6">
    <source>
        <dbReference type="ARBA" id="ARBA00023136"/>
    </source>
</evidence>
<feature type="region of interest" description="Disordered" evidence="7">
    <location>
        <begin position="1"/>
        <end position="29"/>
    </location>
</feature>
<evidence type="ECO:0000256" key="5">
    <source>
        <dbReference type="ARBA" id="ARBA00022989"/>
    </source>
</evidence>
<dbReference type="Pfam" id="PF07690">
    <property type="entry name" value="MFS_1"/>
    <property type="match status" value="1"/>
</dbReference>
<sequence>MADTLIANADGDRSGAPPSPPASANAAAAPPAPLSGGKLVIGTIALSLATFMNVLDSSIANVSIPAISGDLGVAPNQGTWVITSFAVANAISVPLTGWLTTRFGAVRLFVTSILLFVLSSWLCGVAPNLETLLAARILQGAVAGPMIPLSQSLLLASYPPAKSSMALALWGMTTLVAPIMGPLLGGWISDNMTWPWIFYINIPVGLGAAYATWAIYRERETPTRILPIDRIGLALLVIWVGSMQLMLDKGKELDWFHSMFIVALTITAVVGFLFFVVWEWYEKHPIVDIHLFGGRNFAAGVVAISVAYGLFFGNLVILPLWLQTIVGYTATDAGIVMAPVGIFAIILSPIIGRALPKVDARWVATAAFITFGIVSLMRSGFTTGVDTRTLMIPTLIQGAAMAMFFIPLTSIILSGQPPARIPAASGLSNFVRITFGAIGASISTTIWENRAALHHAQLIEQVNPYNPTYVAQLDQLMQMGMSRAQAMGVIERNISLQASMLGANDIFWISGVLFFVLIVFVWLTKRAKGAGSADAAGAH</sequence>
<keyword evidence="5 8" id="KW-1133">Transmembrane helix</keyword>
<dbReference type="Proteomes" id="UP000706525">
    <property type="component" value="Unassembled WGS sequence"/>
</dbReference>
<dbReference type="EMBL" id="CAJZAG010000001">
    <property type="protein sequence ID" value="CAG9164149.1"/>
    <property type="molecule type" value="Genomic_DNA"/>
</dbReference>
<protein>
    <submittedName>
        <fullName evidence="10">Multidrug export protein EmrB</fullName>
    </submittedName>
</protein>
<feature type="transmembrane region" description="Helical" evidence="8">
    <location>
        <begin position="133"/>
        <end position="155"/>
    </location>
</feature>
<dbReference type="PANTHER" id="PTHR23501">
    <property type="entry name" value="MAJOR FACILITATOR SUPERFAMILY"/>
    <property type="match status" value="1"/>
</dbReference>
<feature type="transmembrane region" description="Helical" evidence="8">
    <location>
        <begin position="194"/>
        <end position="216"/>
    </location>
</feature>
<dbReference type="CDD" id="cd17503">
    <property type="entry name" value="MFS_LmrB_MDR_like"/>
    <property type="match status" value="1"/>
</dbReference>
<keyword evidence="3" id="KW-1003">Cell membrane</keyword>
<evidence type="ECO:0000259" key="9">
    <source>
        <dbReference type="PROSITE" id="PS50850"/>
    </source>
</evidence>
<dbReference type="SUPFAM" id="SSF103473">
    <property type="entry name" value="MFS general substrate transporter"/>
    <property type="match status" value="1"/>
</dbReference>
<keyword evidence="6 8" id="KW-0472">Membrane</keyword>
<evidence type="ECO:0000256" key="1">
    <source>
        <dbReference type="ARBA" id="ARBA00004651"/>
    </source>
</evidence>
<feature type="transmembrane region" description="Helical" evidence="8">
    <location>
        <begin position="299"/>
        <end position="322"/>
    </location>
</feature>
<dbReference type="Gene3D" id="1.20.1720.10">
    <property type="entry name" value="Multidrug resistance protein D"/>
    <property type="match status" value="1"/>
</dbReference>
<feature type="transmembrane region" description="Helical" evidence="8">
    <location>
        <begin position="80"/>
        <end position="99"/>
    </location>
</feature>
<feature type="transmembrane region" description="Helical" evidence="8">
    <location>
        <begin position="259"/>
        <end position="278"/>
    </location>
</feature>
<evidence type="ECO:0000256" key="2">
    <source>
        <dbReference type="ARBA" id="ARBA00022448"/>
    </source>
</evidence>
<feature type="transmembrane region" description="Helical" evidence="8">
    <location>
        <begin position="394"/>
        <end position="415"/>
    </location>
</feature>
<comment type="subcellular location">
    <subcellularLocation>
        <location evidence="1">Cell membrane</location>
        <topology evidence="1">Multi-pass membrane protein</topology>
    </subcellularLocation>
</comment>
<feature type="domain" description="Major facilitator superfamily (MFS) profile" evidence="9">
    <location>
        <begin position="42"/>
        <end position="529"/>
    </location>
</feature>
<evidence type="ECO:0000256" key="8">
    <source>
        <dbReference type="SAM" id="Phobius"/>
    </source>
</evidence>
<dbReference type="InterPro" id="IPR011701">
    <property type="entry name" value="MFS"/>
</dbReference>
<feature type="transmembrane region" description="Helical" evidence="8">
    <location>
        <begin position="427"/>
        <end position="447"/>
    </location>
</feature>
<keyword evidence="11" id="KW-1185">Reference proteome</keyword>
<feature type="transmembrane region" description="Helical" evidence="8">
    <location>
        <begin position="228"/>
        <end position="247"/>
    </location>
</feature>
<keyword evidence="2" id="KW-0813">Transport</keyword>
<feature type="transmembrane region" description="Helical" evidence="8">
    <location>
        <begin position="167"/>
        <end position="188"/>
    </location>
</feature>
<reference evidence="10 11" key="1">
    <citation type="submission" date="2021-08" db="EMBL/GenBank/DDBJ databases">
        <authorList>
            <person name="Peeters C."/>
        </authorList>
    </citation>
    <scope>NUCLEOTIDE SEQUENCE [LARGE SCALE GENOMIC DNA]</scope>
    <source>
        <strain evidence="10 11">LMG 32289</strain>
    </source>
</reference>
<dbReference type="NCBIfam" id="TIGR00711">
    <property type="entry name" value="efflux_EmrB"/>
    <property type="match status" value="1"/>
</dbReference>
<dbReference type="RefSeq" id="WP_223981388.1">
    <property type="nucleotide sequence ID" value="NZ_CAJZAG010000001.1"/>
</dbReference>
<dbReference type="Gene3D" id="1.20.1250.20">
    <property type="entry name" value="MFS general substrate transporter like domains"/>
    <property type="match status" value="1"/>
</dbReference>
<evidence type="ECO:0000256" key="4">
    <source>
        <dbReference type="ARBA" id="ARBA00022692"/>
    </source>
</evidence>
<evidence type="ECO:0000256" key="3">
    <source>
        <dbReference type="ARBA" id="ARBA00022475"/>
    </source>
</evidence>
<evidence type="ECO:0000313" key="11">
    <source>
        <dbReference type="Proteomes" id="UP000706525"/>
    </source>
</evidence>
<evidence type="ECO:0000256" key="7">
    <source>
        <dbReference type="SAM" id="MobiDB-lite"/>
    </source>
</evidence>
<name>A0ABM8WA74_9BURK</name>
<dbReference type="InterPro" id="IPR004638">
    <property type="entry name" value="EmrB-like"/>
</dbReference>
<evidence type="ECO:0000313" key="10">
    <source>
        <dbReference type="EMBL" id="CAG9164149.1"/>
    </source>
</evidence>